<evidence type="ECO:0000256" key="2">
    <source>
        <dbReference type="ARBA" id="ARBA00023002"/>
    </source>
</evidence>
<dbReference type="Gene3D" id="3.60.130.10">
    <property type="entry name" value="Clavaminate synthase-like"/>
    <property type="match status" value="1"/>
</dbReference>
<name>A0A2S7K586_9PROT</name>
<gene>
    <name evidence="5" type="ORF">CW354_11350</name>
</gene>
<dbReference type="GO" id="GO:0016706">
    <property type="term" value="F:2-oxoglutarate-dependent dioxygenase activity"/>
    <property type="evidence" value="ECO:0007669"/>
    <property type="project" value="UniProtKB-ARBA"/>
</dbReference>
<keyword evidence="3" id="KW-0045">Antibiotic biosynthesis</keyword>
<dbReference type="SUPFAM" id="SSF51197">
    <property type="entry name" value="Clavaminate synthase-like"/>
    <property type="match status" value="1"/>
</dbReference>
<organism evidence="5 6">
    <name type="scientific">Hyphococcus luteus</name>
    <dbReference type="NCBI Taxonomy" id="2058213"/>
    <lineage>
        <taxon>Bacteria</taxon>
        <taxon>Pseudomonadati</taxon>
        <taxon>Pseudomonadota</taxon>
        <taxon>Alphaproteobacteria</taxon>
        <taxon>Parvularculales</taxon>
        <taxon>Parvularculaceae</taxon>
        <taxon>Hyphococcus</taxon>
    </lineage>
</organism>
<keyword evidence="2" id="KW-0560">Oxidoreductase</keyword>
<dbReference type="OrthoDB" id="5491415at2"/>
<dbReference type="Pfam" id="PF02668">
    <property type="entry name" value="TauD"/>
    <property type="match status" value="1"/>
</dbReference>
<proteinExistence type="predicted"/>
<protein>
    <recommendedName>
        <fullName evidence="4">TauD/TfdA-like domain-containing protein</fullName>
    </recommendedName>
</protein>
<evidence type="ECO:0000313" key="5">
    <source>
        <dbReference type="EMBL" id="PQA87663.1"/>
    </source>
</evidence>
<dbReference type="GO" id="GO:0017000">
    <property type="term" value="P:antibiotic biosynthetic process"/>
    <property type="evidence" value="ECO:0007669"/>
    <property type="project" value="UniProtKB-KW"/>
</dbReference>
<evidence type="ECO:0000259" key="4">
    <source>
        <dbReference type="Pfam" id="PF02668"/>
    </source>
</evidence>
<comment type="caution">
    <text evidence="5">The sequence shown here is derived from an EMBL/GenBank/DDBJ whole genome shotgun (WGS) entry which is preliminary data.</text>
</comment>
<reference evidence="5 6" key="1">
    <citation type="submission" date="2017-12" db="EMBL/GenBank/DDBJ databases">
        <authorList>
            <person name="Hurst M.R.H."/>
        </authorList>
    </citation>
    <scope>NUCLEOTIDE SEQUENCE [LARGE SCALE GENOMIC DNA]</scope>
    <source>
        <strain evidence="5 6">SY-3-19</strain>
    </source>
</reference>
<evidence type="ECO:0000313" key="6">
    <source>
        <dbReference type="Proteomes" id="UP000239504"/>
    </source>
</evidence>
<dbReference type="InterPro" id="IPR042098">
    <property type="entry name" value="TauD-like_sf"/>
</dbReference>
<feature type="domain" description="TauD/TfdA-like" evidence="4">
    <location>
        <begin position="59"/>
        <end position="315"/>
    </location>
</feature>
<dbReference type="InterPro" id="IPR050411">
    <property type="entry name" value="AlphaKG_dependent_hydroxylases"/>
</dbReference>
<dbReference type="Proteomes" id="UP000239504">
    <property type="component" value="Unassembled WGS sequence"/>
</dbReference>
<dbReference type="InterPro" id="IPR003819">
    <property type="entry name" value="TauD/TfdA-like"/>
</dbReference>
<dbReference type="PANTHER" id="PTHR10696:SF56">
    <property type="entry name" value="TAUD_TFDA-LIKE DOMAIN-CONTAINING PROTEIN"/>
    <property type="match status" value="1"/>
</dbReference>
<dbReference type="EMBL" id="PJCH01000006">
    <property type="protein sequence ID" value="PQA87663.1"/>
    <property type="molecule type" value="Genomic_DNA"/>
</dbReference>
<accession>A0A2S7K586</accession>
<comment type="cofactor">
    <cofactor evidence="1">
        <name>Fe(2+)</name>
        <dbReference type="ChEBI" id="CHEBI:29033"/>
    </cofactor>
</comment>
<sequence>MRCEKSDMVEEMLDAPVTGPSLWTAADFHGGDLMFELNDKDLKELDQALDGVKRRGLSLGEFGAEEFPLPGLQGKLAEVRHDVTAGKGFALIRGIRVDEYDIEDLEMIYWGIGAYLGTGLGQNANGDLLTHVTFHDLDPSNPNVRGYQDRRHQEPHNDLADMVGLLCVRKAKSGGASSIVNMTAVYNEFLKRRPDLLPIMYRGFHLDYRGEGADPKSTTPYTVPIFARQEGRLSCFYGRRGIDGAFEKRGQEPSIHEREALALIDELIMTPDFRLDMDLQPGDIQIVNNYSVLHARTAYEDYEDPSQWRLLLRLWLNTPAAKPPESIARFTRRGFEDVAQRG</sequence>
<keyword evidence="6" id="KW-1185">Reference proteome</keyword>
<dbReference type="PANTHER" id="PTHR10696">
    <property type="entry name" value="GAMMA-BUTYROBETAINE HYDROXYLASE-RELATED"/>
    <property type="match status" value="1"/>
</dbReference>
<evidence type="ECO:0000256" key="3">
    <source>
        <dbReference type="ARBA" id="ARBA00023194"/>
    </source>
</evidence>
<dbReference type="AlphaFoldDB" id="A0A2S7K586"/>
<evidence type="ECO:0000256" key="1">
    <source>
        <dbReference type="ARBA" id="ARBA00001954"/>
    </source>
</evidence>